<name>A0A8X6FDV2_TRICU</name>
<accession>A0A8X6FDV2</accession>
<protein>
    <submittedName>
        <fullName evidence="1">Uncharacterized protein</fullName>
    </submittedName>
</protein>
<proteinExistence type="predicted"/>
<dbReference type="AlphaFoldDB" id="A0A8X6FDV2"/>
<comment type="caution">
    <text evidence="1">The sequence shown here is derived from an EMBL/GenBank/DDBJ whole genome shotgun (WGS) entry which is preliminary data.</text>
</comment>
<dbReference type="EMBL" id="BMAO01011941">
    <property type="protein sequence ID" value="GFQ77890.1"/>
    <property type="molecule type" value="Genomic_DNA"/>
</dbReference>
<evidence type="ECO:0000313" key="1">
    <source>
        <dbReference type="EMBL" id="GFQ77890.1"/>
    </source>
</evidence>
<keyword evidence="2" id="KW-1185">Reference proteome</keyword>
<gene>
    <name evidence="1" type="ORF">TNCT_376061</name>
</gene>
<sequence>MFMWAVHLEEQLLKTERVEVVRIRRIKRYVKYFDISIKGVSRTIFIGRLKPCFFADPDHSKAALVNKSSTTNTSPSTVSATKHDSIQVTSEQFSKVRVRFSKPPVEYVTRSGRAFHPSKQFL</sequence>
<evidence type="ECO:0000313" key="2">
    <source>
        <dbReference type="Proteomes" id="UP000887116"/>
    </source>
</evidence>
<dbReference type="Proteomes" id="UP000887116">
    <property type="component" value="Unassembled WGS sequence"/>
</dbReference>
<organism evidence="1 2">
    <name type="scientific">Trichonephila clavata</name>
    <name type="common">Joro spider</name>
    <name type="synonym">Nephila clavata</name>
    <dbReference type="NCBI Taxonomy" id="2740835"/>
    <lineage>
        <taxon>Eukaryota</taxon>
        <taxon>Metazoa</taxon>
        <taxon>Ecdysozoa</taxon>
        <taxon>Arthropoda</taxon>
        <taxon>Chelicerata</taxon>
        <taxon>Arachnida</taxon>
        <taxon>Araneae</taxon>
        <taxon>Araneomorphae</taxon>
        <taxon>Entelegynae</taxon>
        <taxon>Araneoidea</taxon>
        <taxon>Nephilidae</taxon>
        <taxon>Trichonephila</taxon>
    </lineage>
</organism>
<reference evidence="1" key="1">
    <citation type="submission" date="2020-07" db="EMBL/GenBank/DDBJ databases">
        <title>Multicomponent nature underlies the extraordinary mechanical properties of spider dragline silk.</title>
        <authorList>
            <person name="Kono N."/>
            <person name="Nakamura H."/>
            <person name="Mori M."/>
            <person name="Yoshida Y."/>
            <person name="Ohtoshi R."/>
            <person name="Malay A.D."/>
            <person name="Moran D.A.P."/>
            <person name="Tomita M."/>
            <person name="Numata K."/>
            <person name="Arakawa K."/>
        </authorList>
    </citation>
    <scope>NUCLEOTIDE SEQUENCE</scope>
</reference>